<feature type="compositionally biased region" description="Low complexity" evidence="1">
    <location>
        <begin position="117"/>
        <end position="139"/>
    </location>
</feature>
<sequence>MSNESTTQAEPTKEVISESDQTGGPSTAVEISTPTSSPLLSASDILQPLSQMTGIPSSGDVAALAREMKEEQYASGKNPAGTDQGGPQNPASDTNSQLCAAGDHAGVGTAEKAEQNASSVAVSSPSSSTESTARTSTQTNDSDIENQQSIQKQSETVQLVREVDSDGERTFVRRIVEYR</sequence>
<protein>
    <submittedName>
        <fullName evidence="2">Uncharacterized protein</fullName>
    </submittedName>
</protein>
<dbReference type="OrthoDB" id="4526693at2759"/>
<evidence type="ECO:0000256" key="1">
    <source>
        <dbReference type="SAM" id="MobiDB-lite"/>
    </source>
</evidence>
<dbReference type="InParanoid" id="V5G1Y5"/>
<organism evidence="2 3">
    <name type="scientific">Byssochlamys spectabilis (strain No. 5 / NBRC 109023)</name>
    <name type="common">Paecilomyces variotii</name>
    <dbReference type="NCBI Taxonomy" id="1356009"/>
    <lineage>
        <taxon>Eukaryota</taxon>
        <taxon>Fungi</taxon>
        <taxon>Dikarya</taxon>
        <taxon>Ascomycota</taxon>
        <taxon>Pezizomycotina</taxon>
        <taxon>Eurotiomycetes</taxon>
        <taxon>Eurotiomycetidae</taxon>
        <taxon>Eurotiales</taxon>
        <taxon>Thermoascaceae</taxon>
        <taxon>Paecilomyces</taxon>
    </lineage>
</organism>
<feature type="region of interest" description="Disordered" evidence="1">
    <location>
        <begin position="1"/>
        <end position="164"/>
    </location>
</feature>
<feature type="compositionally biased region" description="Low complexity" evidence="1">
    <location>
        <begin position="32"/>
        <end position="41"/>
    </location>
</feature>
<evidence type="ECO:0000313" key="3">
    <source>
        <dbReference type="Proteomes" id="UP000018001"/>
    </source>
</evidence>
<feature type="compositionally biased region" description="Polar residues" evidence="1">
    <location>
        <begin position="85"/>
        <end position="98"/>
    </location>
</feature>
<dbReference type="EMBL" id="BAUL01000242">
    <property type="protein sequence ID" value="GAD98383.1"/>
    <property type="molecule type" value="Genomic_DNA"/>
</dbReference>
<keyword evidence="3" id="KW-1185">Reference proteome</keyword>
<feature type="compositionally biased region" description="Polar residues" evidence="1">
    <location>
        <begin position="1"/>
        <end position="10"/>
    </location>
</feature>
<feature type="compositionally biased region" description="Polar residues" evidence="1">
    <location>
        <begin position="145"/>
        <end position="157"/>
    </location>
</feature>
<gene>
    <name evidence="2" type="ORF">PVAR5_7075</name>
</gene>
<dbReference type="Proteomes" id="UP000018001">
    <property type="component" value="Unassembled WGS sequence"/>
</dbReference>
<dbReference type="AlphaFoldDB" id="V5G1Y5"/>
<dbReference type="HOGENOM" id="CLU_1503240_0_0_1"/>
<accession>V5G1Y5</accession>
<comment type="caution">
    <text evidence="2">The sequence shown here is derived from an EMBL/GenBank/DDBJ whole genome shotgun (WGS) entry which is preliminary data.</text>
</comment>
<evidence type="ECO:0000313" key="2">
    <source>
        <dbReference type="EMBL" id="GAD98383.1"/>
    </source>
</evidence>
<reference evidence="3" key="1">
    <citation type="journal article" date="2014" name="Genome Announc.">
        <title>Draft genome sequence of the formaldehyde-resistant fungus Byssochlamys spectabilis No. 5 (anamorph Paecilomyces variotii No. 5) (NBRC109023).</title>
        <authorList>
            <person name="Oka T."/>
            <person name="Ekino K."/>
            <person name="Fukuda K."/>
            <person name="Nomura Y."/>
        </authorList>
    </citation>
    <scope>NUCLEOTIDE SEQUENCE [LARGE SCALE GENOMIC DNA]</scope>
    <source>
        <strain evidence="3">No. 5 / NBRC 109023</strain>
    </source>
</reference>
<proteinExistence type="predicted"/>
<name>V5G1Y5_BYSSN</name>